<organism evidence="3 4">
    <name type="scientific">Limnobacter thiooxidans</name>
    <dbReference type="NCBI Taxonomy" id="131080"/>
    <lineage>
        <taxon>Bacteria</taxon>
        <taxon>Pseudomonadati</taxon>
        <taxon>Pseudomonadota</taxon>
        <taxon>Betaproteobacteria</taxon>
        <taxon>Burkholderiales</taxon>
        <taxon>Burkholderiaceae</taxon>
        <taxon>Limnobacter</taxon>
    </lineage>
</organism>
<dbReference type="InterPro" id="IPR024403">
    <property type="entry name" value="DHOase_cat"/>
</dbReference>
<dbReference type="InterPro" id="IPR032466">
    <property type="entry name" value="Metal_Hydrolase"/>
</dbReference>
<evidence type="ECO:0000259" key="2">
    <source>
        <dbReference type="Pfam" id="PF12890"/>
    </source>
</evidence>
<dbReference type="GO" id="GO:0006145">
    <property type="term" value="P:purine nucleobase catabolic process"/>
    <property type="evidence" value="ECO:0007669"/>
    <property type="project" value="TreeGrafter"/>
</dbReference>
<dbReference type="InterPro" id="IPR004722">
    <property type="entry name" value="DHOase"/>
</dbReference>
<sequence length="438" mass="46965">MRVLISGGRVIDPSIEADAVMDVAVAAGRVVAVAPKGEMPADFAPSKTIDATGLWVLPGLVDLSARLREPGYEYRATLESEIEAAMAGGITSLVCPPDTEPVLDEPGLIEMLKFKARQLNLSKVYPLGALTTGLNGETLTEMAELTEAGCVGFGQAESPIRDLRVLLQAMKYARNFGFTVFLRPTEPNFSRGGVAHAGAYASRMGLSGIPVMAETIALQAYFELVRATGTRMHICRISSAKGIELIRQAKAEGLPITCDVAIHHVHLTDLDIGFFDPNAHLIPPLREQRDRDAIRAGLLDGTIDAICSDHTPVDDDAKLLPFAESEAGATGLELLLTLTVKWMREQNVPPARIVKLLCGNPADIIKVQAGSLRTGMPADLCLFNPDVDWVVGEASLISQGKHTPFTGFPMQGKVQLTMVNGNVGYSSLEKSKMKVLVA</sequence>
<evidence type="ECO:0000256" key="1">
    <source>
        <dbReference type="ARBA" id="ARBA00022975"/>
    </source>
</evidence>
<name>A0AA86J9E0_9BURK</name>
<keyword evidence="1" id="KW-0665">Pyrimidine biosynthesis</keyword>
<feature type="domain" description="Dihydroorotase catalytic" evidence="2">
    <location>
        <begin position="56"/>
        <end position="239"/>
    </location>
</feature>
<evidence type="ECO:0000313" key="4">
    <source>
        <dbReference type="Proteomes" id="UP001329151"/>
    </source>
</evidence>
<dbReference type="SUPFAM" id="SSF51556">
    <property type="entry name" value="Metallo-dependent hydrolases"/>
    <property type="match status" value="1"/>
</dbReference>
<dbReference type="GO" id="GO:0004038">
    <property type="term" value="F:allantoinase activity"/>
    <property type="evidence" value="ECO:0007669"/>
    <property type="project" value="TreeGrafter"/>
</dbReference>
<dbReference type="GO" id="GO:0006221">
    <property type="term" value="P:pyrimidine nucleotide biosynthetic process"/>
    <property type="evidence" value="ECO:0007669"/>
    <property type="project" value="UniProtKB-KW"/>
</dbReference>
<dbReference type="GO" id="GO:0004151">
    <property type="term" value="F:dihydroorotase activity"/>
    <property type="evidence" value="ECO:0007669"/>
    <property type="project" value="InterPro"/>
</dbReference>
<dbReference type="InterPro" id="IPR050138">
    <property type="entry name" value="DHOase/Allantoinase_Hydrolase"/>
</dbReference>
<gene>
    <name evidence="3" type="ORF">RGQ30_25910</name>
</gene>
<dbReference type="PANTHER" id="PTHR43668">
    <property type="entry name" value="ALLANTOINASE"/>
    <property type="match status" value="1"/>
</dbReference>
<dbReference type="CDD" id="cd01317">
    <property type="entry name" value="DHOase_IIa"/>
    <property type="match status" value="1"/>
</dbReference>
<dbReference type="EMBL" id="AP028947">
    <property type="protein sequence ID" value="BET27090.1"/>
    <property type="molecule type" value="Genomic_DNA"/>
</dbReference>
<dbReference type="SUPFAM" id="SSF51338">
    <property type="entry name" value="Composite domain of metallo-dependent hydrolases"/>
    <property type="match status" value="1"/>
</dbReference>
<dbReference type="KEGG" id="lto:RGQ30_25910"/>
<dbReference type="RefSeq" id="WP_130557801.1">
    <property type="nucleotide sequence ID" value="NZ_AP028947.1"/>
</dbReference>
<evidence type="ECO:0000313" key="3">
    <source>
        <dbReference type="EMBL" id="BET27090.1"/>
    </source>
</evidence>
<dbReference type="NCBIfam" id="TIGR00857">
    <property type="entry name" value="pyrC_multi"/>
    <property type="match status" value="1"/>
</dbReference>
<dbReference type="AlphaFoldDB" id="A0AA86J9E0"/>
<dbReference type="Pfam" id="PF12890">
    <property type="entry name" value="DHOase"/>
    <property type="match status" value="1"/>
</dbReference>
<protein>
    <submittedName>
        <fullName evidence="3">Dihydroorotase</fullName>
    </submittedName>
</protein>
<dbReference type="Proteomes" id="UP001329151">
    <property type="component" value="Chromosome"/>
</dbReference>
<dbReference type="PANTHER" id="PTHR43668:SF2">
    <property type="entry name" value="ALLANTOINASE"/>
    <property type="match status" value="1"/>
</dbReference>
<dbReference type="Gene3D" id="2.30.40.10">
    <property type="entry name" value="Urease, subunit C, domain 1"/>
    <property type="match status" value="1"/>
</dbReference>
<reference evidence="3 4" key="1">
    <citation type="submission" date="2023-10" db="EMBL/GenBank/DDBJ databases">
        <title>Complete Genome Sequence of Limnobacter thiooxidans CS-K2T, Isolated from freshwater lake sediments in Bavaria, Germany.</title>
        <authorList>
            <person name="Naruki M."/>
            <person name="Watanabe A."/>
            <person name="Warashina T."/>
            <person name="Morita T."/>
            <person name="Arakawa K."/>
        </authorList>
    </citation>
    <scope>NUCLEOTIDE SEQUENCE [LARGE SCALE GENOMIC DNA]</scope>
    <source>
        <strain evidence="3 4">CS-K2</strain>
    </source>
</reference>
<accession>A0AA86J9E0</accession>
<dbReference type="InterPro" id="IPR011059">
    <property type="entry name" value="Metal-dep_hydrolase_composite"/>
</dbReference>
<dbReference type="NCBIfam" id="NF005791">
    <property type="entry name" value="PRK07627.1"/>
    <property type="match status" value="1"/>
</dbReference>
<proteinExistence type="predicted"/>
<dbReference type="GO" id="GO:0005737">
    <property type="term" value="C:cytoplasm"/>
    <property type="evidence" value="ECO:0007669"/>
    <property type="project" value="TreeGrafter"/>
</dbReference>
<keyword evidence="4" id="KW-1185">Reference proteome</keyword>
<dbReference type="Gene3D" id="3.20.20.140">
    <property type="entry name" value="Metal-dependent hydrolases"/>
    <property type="match status" value="1"/>
</dbReference>
<dbReference type="GO" id="GO:0046872">
    <property type="term" value="F:metal ion binding"/>
    <property type="evidence" value="ECO:0007669"/>
    <property type="project" value="InterPro"/>
</dbReference>